<organism evidence="13 14">
    <name type="scientific">Nannospalax galili</name>
    <name type="common">Northern Israeli blind subterranean mole rat</name>
    <name type="synonym">Spalax galili</name>
    <dbReference type="NCBI Taxonomy" id="1026970"/>
    <lineage>
        <taxon>Eukaryota</taxon>
        <taxon>Metazoa</taxon>
        <taxon>Chordata</taxon>
        <taxon>Craniata</taxon>
        <taxon>Vertebrata</taxon>
        <taxon>Euteleostomi</taxon>
        <taxon>Mammalia</taxon>
        <taxon>Eutheria</taxon>
        <taxon>Euarchontoglires</taxon>
        <taxon>Glires</taxon>
        <taxon>Rodentia</taxon>
        <taxon>Myomorpha</taxon>
        <taxon>Muroidea</taxon>
        <taxon>Spalacidae</taxon>
        <taxon>Spalacinae</taxon>
        <taxon>Nannospalax</taxon>
    </lineage>
</organism>
<keyword evidence="10" id="KW-0479">Metal-binding</keyword>
<name>A0A8C6R4Z5_NANGA</name>
<feature type="signal peptide" evidence="12">
    <location>
        <begin position="1"/>
        <end position="30"/>
    </location>
</feature>
<accession>A0A8C6R4Z5</accession>
<dbReference type="GO" id="GO:0046427">
    <property type="term" value="P:positive regulation of receptor signaling pathway via JAK-STAT"/>
    <property type="evidence" value="ECO:0007669"/>
    <property type="project" value="TreeGrafter"/>
</dbReference>
<dbReference type="GO" id="GO:0005615">
    <property type="term" value="C:extracellular space"/>
    <property type="evidence" value="ECO:0007669"/>
    <property type="project" value="TreeGrafter"/>
</dbReference>
<dbReference type="GO" id="GO:0008284">
    <property type="term" value="P:positive regulation of cell population proliferation"/>
    <property type="evidence" value="ECO:0007669"/>
    <property type="project" value="TreeGrafter"/>
</dbReference>
<dbReference type="Proteomes" id="UP000694381">
    <property type="component" value="Unassembled WGS sequence"/>
</dbReference>
<dbReference type="OrthoDB" id="9593771at2759"/>
<evidence type="ECO:0000256" key="9">
    <source>
        <dbReference type="ARBA" id="ARBA00043262"/>
    </source>
</evidence>
<sequence>MPRSLTNSSSARVLLLLLVSDLLLWEEVVSVPMHAKDTDHEEVTLQELFDHAITLSQNISDLATDMRMEFFTNDFSSKLFNKFMLRSTRDMQFMANTLNTCHTLSINTPETIQEAKEISLDDFLKMTLSIVQAWNVPLHHLVTELSGMPGAPSVILSRAKDIEAENKELLMRVKKILSKVHPGIEENVSYPLWSDLAHLQAADEEVRMYTLYKMSYCLRVDMHTVDLYLKLLRCLHVNGDVCYSTGFGDDAK</sequence>
<evidence type="ECO:0000256" key="1">
    <source>
        <dbReference type="ARBA" id="ARBA00004613"/>
    </source>
</evidence>
<dbReference type="InterPro" id="IPR001400">
    <property type="entry name" value="Somatotropin/Prolactin"/>
</dbReference>
<dbReference type="GO" id="GO:0005148">
    <property type="term" value="F:prolactin receptor binding"/>
    <property type="evidence" value="ECO:0007669"/>
    <property type="project" value="TreeGrafter"/>
</dbReference>
<evidence type="ECO:0000256" key="7">
    <source>
        <dbReference type="ARBA" id="ARBA00038619"/>
    </source>
</evidence>
<dbReference type="Ensembl" id="ENSNGAT00000018722.1">
    <property type="protein sequence ID" value="ENSNGAP00000013147.1"/>
    <property type="gene ID" value="ENSNGAG00000014810.1"/>
</dbReference>
<dbReference type="PROSITE" id="PS00338">
    <property type="entry name" value="SOMATOTROPIN_2"/>
    <property type="match status" value="1"/>
</dbReference>
<dbReference type="GO" id="GO:0005179">
    <property type="term" value="F:hormone activity"/>
    <property type="evidence" value="ECO:0007669"/>
    <property type="project" value="UniProtKB-KW"/>
</dbReference>
<keyword evidence="12" id="KW-0732">Signal</keyword>
<comment type="subunit">
    <text evidence="7">Interacts with PRLR.</text>
</comment>
<proteinExistence type="inferred from homology"/>
<dbReference type="GO" id="GO:0007565">
    <property type="term" value="P:female pregnancy"/>
    <property type="evidence" value="ECO:0007669"/>
    <property type="project" value="TreeGrafter"/>
</dbReference>
<dbReference type="CDD" id="cd10288">
    <property type="entry name" value="prolactin_like"/>
    <property type="match status" value="1"/>
</dbReference>
<dbReference type="GeneID" id="103739984"/>
<dbReference type="GO" id="GO:0007595">
    <property type="term" value="P:lactation"/>
    <property type="evidence" value="ECO:0007669"/>
    <property type="project" value="UniProtKB-KW"/>
</dbReference>
<evidence type="ECO:0000313" key="13">
    <source>
        <dbReference type="Ensembl" id="ENSNGAP00000013147.1"/>
    </source>
</evidence>
<dbReference type="PANTHER" id="PTHR11417">
    <property type="entry name" value="SOMATOTROPIN,PROLACTIN"/>
    <property type="match status" value="1"/>
</dbReference>
<protein>
    <recommendedName>
        <fullName evidence="8">Prolactin</fullName>
    </recommendedName>
</protein>
<keyword evidence="4 11" id="KW-0372">Hormone</keyword>
<evidence type="ECO:0000256" key="6">
    <source>
        <dbReference type="ARBA" id="ARBA00037239"/>
    </source>
</evidence>
<dbReference type="KEGG" id="ngi:103739984"/>
<reference evidence="13" key="2">
    <citation type="submission" date="2025-09" db="UniProtKB">
        <authorList>
            <consortium name="Ensembl"/>
        </authorList>
    </citation>
    <scope>IDENTIFICATION</scope>
</reference>
<evidence type="ECO:0000256" key="11">
    <source>
        <dbReference type="RuleBase" id="RU003618"/>
    </source>
</evidence>
<comment type="subcellular location">
    <subcellularLocation>
        <location evidence="1 11">Secreted</location>
    </subcellularLocation>
</comment>
<dbReference type="Gene3D" id="1.20.1250.10">
    <property type="match status" value="1"/>
</dbReference>
<reference evidence="13" key="1">
    <citation type="submission" date="2025-08" db="UniProtKB">
        <authorList>
            <consortium name="Ensembl"/>
        </authorList>
    </citation>
    <scope>IDENTIFICATION</scope>
</reference>
<evidence type="ECO:0000256" key="4">
    <source>
        <dbReference type="ARBA" id="ARBA00022702"/>
    </source>
</evidence>
<gene>
    <name evidence="13" type="primary">LOC103739984</name>
</gene>
<evidence type="ECO:0000256" key="12">
    <source>
        <dbReference type="SAM" id="SignalP"/>
    </source>
</evidence>
<dbReference type="GO" id="GO:0046872">
    <property type="term" value="F:metal ion binding"/>
    <property type="evidence" value="ECO:0007669"/>
    <property type="project" value="UniProtKB-KW"/>
</dbReference>
<evidence type="ECO:0000313" key="14">
    <source>
        <dbReference type="Proteomes" id="UP000694381"/>
    </source>
</evidence>
<dbReference type="GO" id="GO:0031667">
    <property type="term" value="P:response to nutrient levels"/>
    <property type="evidence" value="ECO:0007669"/>
    <property type="project" value="TreeGrafter"/>
</dbReference>
<dbReference type="GeneTree" id="ENSGT00950000182818"/>
<keyword evidence="9" id="KW-0421">Lactation</keyword>
<dbReference type="GO" id="GO:1903489">
    <property type="term" value="P:positive regulation of lactation"/>
    <property type="evidence" value="ECO:0007669"/>
    <property type="project" value="TreeGrafter"/>
</dbReference>
<comment type="similarity">
    <text evidence="2 11">Belongs to the somatotropin/prolactin family.</text>
</comment>
<dbReference type="Pfam" id="PF00103">
    <property type="entry name" value="Hormone_1"/>
    <property type="match status" value="1"/>
</dbReference>
<evidence type="ECO:0000256" key="10">
    <source>
        <dbReference type="PIRSR" id="PIRSR601400-1"/>
    </source>
</evidence>
<dbReference type="PANTHER" id="PTHR11417:SF5">
    <property type="entry name" value="PROLACTIN"/>
    <property type="match status" value="1"/>
</dbReference>
<dbReference type="OMA" id="SALMCKA"/>
<keyword evidence="14" id="KW-1185">Reference proteome</keyword>
<keyword evidence="5" id="KW-1015">Disulfide bond</keyword>
<feature type="binding site" evidence="10">
    <location>
        <position position="226"/>
    </location>
    <ligand>
        <name>Zn(2+)</name>
        <dbReference type="ChEBI" id="CHEBI:29105"/>
    </ligand>
</feature>
<evidence type="ECO:0000256" key="5">
    <source>
        <dbReference type="ARBA" id="ARBA00023157"/>
    </source>
</evidence>
<dbReference type="PROSITE" id="PS00266">
    <property type="entry name" value="SOMATOTROPIN_1"/>
    <property type="match status" value="1"/>
</dbReference>
<dbReference type="PRINTS" id="PR00836">
    <property type="entry name" value="SOMATOTROPIN"/>
</dbReference>
<dbReference type="RefSeq" id="XP_008838730.1">
    <property type="nucleotide sequence ID" value="XM_008840508.2"/>
</dbReference>
<dbReference type="SUPFAM" id="SSF47266">
    <property type="entry name" value="4-helical cytokines"/>
    <property type="match status" value="1"/>
</dbReference>
<evidence type="ECO:0000256" key="2">
    <source>
        <dbReference type="ARBA" id="ARBA00008474"/>
    </source>
</evidence>
<feature type="chain" id="PRO_5034261102" description="Prolactin" evidence="12">
    <location>
        <begin position="31"/>
        <end position="252"/>
    </location>
</feature>
<dbReference type="AlphaFoldDB" id="A0A8C6R4Z5"/>
<keyword evidence="3" id="KW-0964">Secreted</keyword>
<keyword evidence="10" id="KW-0862">Zinc</keyword>
<comment type="function">
    <text evidence="6">Prolactin acts primarily on the mammary gland by promoting lactation.</text>
</comment>
<evidence type="ECO:0000256" key="8">
    <source>
        <dbReference type="ARBA" id="ARBA00041065"/>
    </source>
</evidence>
<evidence type="ECO:0000256" key="3">
    <source>
        <dbReference type="ARBA" id="ARBA00022525"/>
    </source>
</evidence>
<dbReference type="InterPro" id="IPR018116">
    <property type="entry name" value="Somatotropin_CS"/>
</dbReference>
<dbReference type="InterPro" id="IPR009079">
    <property type="entry name" value="4_helix_cytokine-like_core"/>
</dbReference>